<keyword evidence="5 8" id="KW-0812">Transmembrane</keyword>
<keyword evidence="7 8" id="KW-0472">Membrane</keyword>
<feature type="transmembrane region" description="Helical" evidence="8">
    <location>
        <begin position="257"/>
        <end position="278"/>
    </location>
</feature>
<dbReference type="GO" id="GO:0016765">
    <property type="term" value="F:transferase activity, transferring alkyl or aryl (other than methyl) groups"/>
    <property type="evidence" value="ECO:0007669"/>
    <property type="project" value="InterPro"/>
</dbReference>
<feature type="transmembrane region" description="Helical" evidence="8">
    <location>
        <begin position="37"/>
        <end position="61"/>
    </location>
</feature>
<evidence type="ECO:0000256" key="8">
    <source>
        <dbReference type="SAM" id="Phobius"/>
    </source>
</evidence>
<feature type="transmembrane region" description="Helical" evidence="8">
    <location>
        <begin position="158"/>
        <end position="178"/>
    </location>
</feature>
<dbReference type="InterPro" id="IPR044878">
    <property type="entry name" value="UbiA_sf"/>
</dbReference>
<feature type="transmembrane region" description="Helical" evidence="8">
    <location>
        <begin position="108"/>
        <end position="125"/>
    </location>
</feature>
<dbReference type="NCBIfam" id="TIGR01475">
    <property type="entry name" value="ubiA_other"/>
    <property type="match status" value="1"/>
</dbReference>
<dbReference type="AlphaFoldDB" id="A0A3B1D5M7"/>
<dbReference type="Pfam" id="PF01040">
    <property type="entry name" value="UbiA"/>
    <property type="match status" value="1"/>
</dbReference>
<feature type="transmembrane region" description="Helical" evidence="8">
    <location>
        <begin position="199"/>
        <end position="223"/>
    </location>
</feature>
<name>A0A3B1D5M7_9ZZZZ</name>
<evidence type="ECO:0000256" key="1">
    <source>
        <dbReference type="ARBA" id="ARBA00001946"/>
    </source>
</evidence>
<evidence type="ECO:0000256" key="7">
    <source>
        <dbReference type="ARBA" id="ARBA00023136"/>
    </source>
</evidence>
<proteinExistence type="inferred from homology"/>
<dbReference type="PANTHER" id="PTHR11048">
    <property type="entry name" value="PRENYLTRANSFERASES"/>
    <property type="match status" value="1"/>
</dbReference>
<feature type="transmembrane region" description="Helical" evidence="8">
    <location>
        <begin position="12"/>
        <end position="31"/>
    </location>
</feature>
<dbReference type="PANTHER" id="PTHR11048:SF28">
    <property type="entry name" value="4-HYDROXYBENZOATE POLYPRENYLTRANSFERASE, MITOCHONDRIAL"/>
    <property type="match status" value="1"/>
</dbReference>
<evidence type="ECO:0000256" key="4">
    <source>
        <dbReference type="ARBA" id="ARBA00022679"/>
    </source>
</evidence>
<evidence type="ECO:0000256" key="3">
    <source>
        <dbReference type="ARBA" id="ARBA00005985"/>
    </source>
</evidence>
<dbReference type="FunFam" id="1.20.120.1780:FF:000001">
    <property type="entry name" value="4-hydroxybenzoate octaprenyltransferase"/>
    <property type="match status" value="1"/>
</dbReference>
<evidence type="ECO:0000256" key="5">
    <source>
        <dbReference type="ARBA" id="ARBA00022692"/>
    </source>
</evidence>
<dbReference type="Gene3D" id="1.10.357.140">
    <property type="entry name" value="UbiA prenyltransferase"/>
    <property type="match status" value="1"/>
</dbReference>
<dbReference type="InterPro" id="IPR000537">
    <property type="entry name" value="UbiA_prenyltransferase"/>
</dbReference>
<comment type="cofactor">
    <cofactor evidence="1">
        <name>Mg(2+)</name>
        <dbReference type="ChEBI" id="CHEBI:18420"/>
    </cofactor>
</comment>
<dbReference type="GO" id="GO:0006744">
    <property type="term" value="P:ubiquinone biosynthetic process"/>
    <property type="evidence" value="ECO:0007669"/>
    <property type="project" value="TreeGrafter"/>
</dbReference>
<organism evidence="9">
    <name type="scientific">hydrothermal vent metagenome</name>
    <dbReference type="NCBI Taxonomy" id="652676"/>
    <lineage>
        <taxon>unclassified sequences</taxon>
        <taxon>metagenomes</taxon>
        <taxon>ecological metagenomes</taxon>
    </lineage>
</organism>
<dbReference type="EMBL" id="UOGE01000092">
    <property type="protein sequence ID" value="VAX24037.1"/>
    <property type="molecule type" value="Genomic_DNA"/>
</dbReference>
<dbReference type="FunFam" id="1.10.357.140:FF:000008">
    <property type="entry name" value="4-hydroxybenzoate octaprenyltransferase"/>
    <property type="match status" value="1"/>
</dbReference>
<feature type="transmembrane region" description="Helical" evidence="8">
    <location>
        <begin position="132"/>
        <end position="152"/>
    </location>
</feature>
<keyword evidence="6 8" id="KW-1133">Transmembrane helix</keyword>
<keyword evidence="4 9" id="KW-0808">Transferase</keyword>
<dbReference type="InterPro" id="IPR006371">
    <property type="entry name" value="Polyprenyltransferase_UbiA-li"/>
</dbReference>
<sequence length="284" mass="31664">MKPITELLKDIKIQHTVFALPFAMMSAFIAANGAPGWRALALIVCAMVFSRSAAMAFNRLADERYDVLNPRTRERALPMGSVSRGQYAFFTIVCCVGFIAVCAMINDLALWLSPFALMIVFLYSYTKRFTPYSHFFLGLALALAPIGAWVAIHGQFALSPFILGVAVMFWLAGLDIIYSCQDIDFDREHHLQSIPQKYGVARSLNLAAMFHAIMIIFLVALSATTRLSWLYYAGLVFTAAMLFYEHSLVRPDDLKRINVAFFNVNGVISAGLALFTIADTIVFR</sequence>
<comment type="similarity">
    <text evidence="3">Belongs to the UbiA prenyltransferase family.</text>
</comment>
<protein>
    <submittedName>
        <fullName evidence="9">Menaquinone via futalosine polyprenyltransferase (MenA homolog)</fullName>
    </submittedName>
</protein>
<dbReference type="GO" id="GO:0005886">
    <property type="term" value="C:plasma membrane"/>
    <property type="evidence" value="ECO:0007669"/>
    <property type="project" value="TreeGrafter"/>
</dbReference>
<evidence type="ECO:0000313" key="9">
    <source>
        <dbReference type="EMBL" id="VAX24037.1"/>
    </source>
</evidence>
<dbReference type="InterPro" id="IPR039653">
    <property type="entry name" value="Prenyltransferase"/>
</dbReference>
<comment type="subcellular location">
    <subcellularLocation>
        <location evidence="2">Membrane</location>
        <topology evidence="2">Multi-pass membrane protein</topology>
    </subcellularLocation>
</comment>
<evidence type="ECO:0000256" key="6">
    <source>
        <dbReference type="ARBA" id="ARBA00022989"/>
    </source>
</evidence>
<dbReference type="Gene3D" id="1.20.120.1780">
    <property type="entry name" value="UbiA prenyltransferase"/>
    <property type="match status" value="1"/>
</dbReference>
<feature type="transmembrane region" description="Helical" evidence="8">
    <location>
        <begin position="82"/>
        <end position="102"/>
    </location>
</feature>
<feature type="transmembrane region" description="Helical" evidence="8">
    <location>
        <begin position="229"/>
        <end position="245"/>
    </location>
</feature>
<dbReference type="CDD" id="cd13959">
    <property type="entry name" value="PT_UbiA_COQ2"/>
    <property type="match status" value="1"/>
</dbReference>
<accession>A0A3B1D5M7</accession>
<evidence type="ECO:0000256" key="2">
    <source>
        <dbReference type="ARBA" id="ARBA00004141"/>
    </source>
</evidence>
<gene>
    <name evidence="9" type="ORF">MNBD_NITROSPINAE02-2219</name>
</gene>
<reference evidence="9" key="1">
    <citation type="submission" date="2018-06" db="EMBL/GenBank/DDBJ databases">
        <authorList>
            <person name="Zhirakovskaya E."/>
        </authorList>
    </citation>
    <scope>NUCLEOTIDE SEQUENCE</scope>
</reference>